<proteinExistence type="inferred from homology"/>
<keyword evidence="7" id="KW-1185">Reference proteome</keyword>
<evidence type="ECO:0000259" key="5">
    <source>
        <dbReference type="Pfam" id="PF08386"/>
    </source>
</evidence>
<dbReference type="GO" id="GO:0016787">
    <property type="term" value="F:hydrolase activity"/>
    <property type="evidence" value="ECO:0007669"/>
    <property type="project" value="UniProtKB-KW"/>
</dbReference>
<feature type="domain" description="Peptidase S33 tripeptidyl aminopeptidase-like C-terminal" evidence="5">
    <location>
        <begin position="578"/>
        <end position="676"/>
    </location>
</feature>
<reference evidence="6 7" key="1">
    <citation type="submission" date="2018-05" db="EMBL/GenBank/DDBJ databases">
        <title>Draft genome sequence of Scytalidium lignicola DSM 105466, a ubiquitous saprotrophic fungus.</title>
        <authorList>
            <person name="Buettner E."/>
            <person name="Gebauer A.M."/>
            <person name="Hofrichter M."/>
            <person name="Liers C."/>
            <person name="Kellner H."/>
        </authorList>
    </citation>
    <scope>NUCLEOTIDE SEQUENCE [LARGE SCALE GENOMIC DNA]</scope>
    <source>
        <strain evidence="6 7">DSM 105466</strain>
    </source>
</reference>
<evidence type="ECO:0000313" key="7">
    <source>
        <dbReference type="Proteomes" id="UP000258309"/>
    </source>
</evidence>
<dbReference type="InterPro" id="IPR029058">
    <property type="entry name" value="AB_hydrolase_fold"/>
</dbReference>
<evidence type="ECO:0000259" key="4">
    <source>
        <dbReference type="Pfam" id="PF00561"/>
    </source>
</evidence>
<evidence type="ECO:0000256" key="1">
    <source>
        <dbReference type="ARBA" id="ARBA00010088"/>
    </source>
</evidence>
<dbReference type="InterPro" id="IPR000073">
    <property type="entry name" value="AB_hydrolase_1"/>
</dbReference>
<dbReference type="InterPro" id="IPR013595">
    <property type="entry name" value="Pept_S33_TAP-like_C"/>
</dbReference>
<comment type="caution">
    <text evidence="6">The sequence shown here is derived from an EMBL/GenBank/DDBJ whole genome shotgun (WGS) entry which is preliminary data.</text>
</comment>
<dbReference type="OrthoDB" id="425534at2759"/>
<organism evidence="6 7">
    <name type="scientific">Scytalidium lignicola</name>
    <name type="common">Hyphomycete</name>
    <dbReference type="NCBI Taxonomy" id="5539"/>
    <lineage>
        <taxon>Eukaryota</taxon>
        <taxon>Fungi</taxon>
        <taxon>Dikarya</taxon>
        <taxon>Ascomycota</taxon>
        <taxon>Pezizomycotina</taxon>
        <taxon>Leotiomycetes</taxon>
        <taxon>Leotiomycetes incertae sedis</taxon>
        <taxon>Scytalidium</taxon>
    </lineage>
</organism>
<dbReference type="EMBL" id="NCSJ02000216">
    <property type="protein sequence ID" value="RFU27218.1"/>
    <property type="molecule type" value="Genomic_DNA"/>
</dbReference>
<feature type="non-terminal residue" evidence="6">
    <location>
        <position position="714"/>
    </location>
</feature>
<sequence>MNSSSVIILELRSGLISRPQKVVNTLMHEADWGGDEMAKDHGNGSSASILTMSRSRYRRNILLLILLVLVAIYWHQLSSTLWFRVPNQASCAFTPSRSRDDQLALNPEDIPWSQIQPSRTLAYRDCFGDLKCARLLLPLDWNRTKGDGPEVAVAVIKRPARVNVTDSRYGGAIILNPGGPAGSGVQKLLQAGERIQIIVDANYPQDFHNQVTNSEDKFFDIISFDPRGVNHSTPQLNCFPDSFNRFIWRLQADAEGLIGSSSTAFDQKWARYLSRSETCMKLIAEQGNDSIAYYMGTRSVVNDLIAIAERHGEWREAEAQLLFSRNLAAFDVQEQQRVLERTKWLRGQEEVLYWGTSYGTVLGSTLAALYPERVRRAILDSVVAPQSFFNVSQEESLVDSDEVLVKFAFLCHKHGPQSCSFYRDSPETILRDIESISSGLTSTPLAVPASSYRGPETITSSDLKRLIGQCLYDPRSSFPVLGRLLQDLSTEDGASFADYKAALKEISIPDIQNGIYNLSARCKSDGPYTPACHRPNEWHEESLLGISCGDGRMGYNITKEGFKAYWSLLRDQSKASADVWAEWDLMCVGWKAESKWKYEGPFSGNTAHPILFVGNTLDPVCPLRSAHKVSAGFTGSVVLEQKTIGHGILSAKSKCTEEAIKGYFQRGELPAPGSACEVEQEPFQEAADTAKIEIMSSQVTLRPWTPHPEGKIAR</sequence>
<feature type="non-terminal residue" evidence="6">
    <location>
        <position position="1"/>
    </location>
</feature>
<accession>A0A3E2H1E2</accession>
<dbReference type="Pfam" id="PF08386">
    <property type="entry name" value="Abhydrolase_4"/>
    <property type="match status" value="1"/>
</dbReference>
<protein>
    <recommendedName>
        <fullName evidence="8">Peptidase S33 tripeptidyl aminopeptidase-like C-terminal domain-containing protein</fullName>
    </recommendedName>
</protein>
<dbReference type="Pfam" id="PF00561">
    <property type="entry name" value="Abhydrolase_1"/>
    <property type="match status" value="1"/>
</dbReference>
<feature type="domain" description="AB hydrolase-1" evidence="4">
    <location>
        <begin position="172"/>
        <end position="385"/>
    </location>
</feature>
<dbReference type="AlphaFoldDB" id="A0A3E2H1E2"/>
<dbReference type="PANTHER" id="PTHR43248">
    <property type="entry name" value="2-SUCCINYL-6-HYDROXY-2,4-CYCLOHEXADIENE-1-CARBOXYLATE SYNTHASE"/>
    <property type="match status" value="1"/>
</dbReference>
<keyword evidence="2" id="KW-0378">Hydrolase</keyword>
<keyword evidence="3" id="KW-0812">Transmembrane</keyword>
<dbReference type="OMA" id="WAEIRMS"/>
<feature type="transmembrane region" description="Helical" evidence="3">
    <location>
        <begin position="61"/>
        <end position="83"/>
    </location>
</feature>
<name>A0A3E2H1E2_SCYLI</name>
<gene>
    <name evidence="6" type="ORF">B7463_g9121</name>
</gene>
<dbReference type="Proteomes" id="UP000258309">
    <property type="component" value="Unassembled WGS sequence"/>
</dbReference>
<evidence type="ECO:0000256" key="3">
    <source>
        <dbReference type="SAM" id="Phobius"/>
    </source>
</evidence>
<dbReference type="SUPFAM" id="SSF53474">
    <property type="entry name" value="alpha/beta-Hydrolases"/>
    <property type="match status" value="1"/>
</dbReference>
<keyword evidence="3" id="KW-0472">Membrane</keyword>
<dbReference type="PANTHER" id="PTHR43248:SF25">
    <property type="entry name" value="AB HYDROLASE-1 DOMAIN-CONTAINING PROTEIN-RELATED"/>
    <property type="match status" value="1"/>
</dbReference>
<evidence type="ECO:0008006" key="8">
    <source>
        <dbReference type="Google" id="ProtNLM"/>
    </source>
</evidence>
<dbReference type="Gene3D" id="3.40.50.1820">
    <property type="entry name" value="alpha/beta hydrolase"/>
    <property type="match status" value="1"/>
</dbReference>
<evidence type="ECO:0000313" key="6">
    <source>
        <dbReference type="EMBL" id="RFU27218.1"/>
    </source>
</evidence>
<dbReference type="STRING" id="5539.A0A3E2H1E2"/>
<keyword evidence="3" id="KW-1133">Transmembrane helix</keyword>
<dbReference type="InterPro" id="IPR051601">
    <property type="entry name" value="Serine_prot/Carboxylest_S33"/>
</dbReference>
<comment type="similarity">
    <text evidence="1">Belongs to the peptidase S33 family.</text>
</comment>
<evidence type="ECO:0000256" key="2">
    <source>
        <dbReference type="ARBA" id="ARBA00022801"/>
    </source>
</evidence>